<feature type="domain" description="IclR-ED" evidence="5">
    <location>
        <begin position="81"/>
        <end position="261"/>
    </location>
</feature>
<accession>A0ABP7C250</accession>
<evidence type="ECO:0000313" key="7">
    <source>
        <dbReference type="Proteomes" id="UP001500752"/>
    </source>
</evidence>
<sequence length="267" mass="28351">MGEHQSSAGRPAGVREVKSAARTIEILEQLAARGNEPITIRELCEAIDAPRSSLYALLRTLIEAGWVRTDASRSRYSIGIRALLAGTTYLDADPLLKVVRPHMSRLGQRVGATVHFGRLDGTDIVYLATWEAPGRGREVPRLGRRLPAYSTALGQSILARLGPDAPAHFPAALAPVGPGTLTSPQALERALSATRRRGYALEREQSAAGLACLAVAVEGPAPTPDALSVSMAVEELVPGREREVATALEETAATVAEILDALGERLT</sequence>
<dbReference type="InterPro" id="IPR005471">
    <property type="entry name" value="Tscrpt_reg_IclR_N"/>
</dbReference>
<evidence type="ECO:0000256" key="3">
    <source>
        <dbReference type="ARBA" id="ARBA00023163"/>
    </source>
</evidence>
<protein>
    <submittedName>
        <fullName evidence="6">IclR family transcriptional regulator</fullName>
    </submittedName>
</protein>
<comment type="caution">
    <text evidence="6">The sequence shown here is derived from an EMBL/GenBank/DDBJ whole genome shotgun (WGS) entry which is preliminary data.</text>
</comment>
<keyword evidence="2" id="KW-0238">DNA-binding</keyword>
<dbReference type="Gene3D" id="3.30.450.40">
    <property type="match status" value="1"/>
</dbReference>
<evidence type="ECO:0000259" key="4">
    <source>
        <dbReference type="PROSITE" id="PS51077"/>
    </source>
</evidence>
<organism evidence="6 7">
    <name type="scientific">Arthrobacter ginkgonis</name>
    <dbReference type="NCBI Taxonomy" id="1630594"/>
    <lineage>
        <taxon>Bacteria</taxon>
        <taxon>Bacillati</taxon>
        <taxon>Actinomycetota</taxon>
        <taxon>Actinomycetes</taxon>
        <taxon>Micrococcales</taxon>
        <taxon>Micrococcaceae</taxon>
        <taxon>Arthrobacter</taxon>
    </lineage>
</organism>
<dbReference type="SMART" id="SM00346">
    <property type="entry name" value="HTH_ICLR"/>
    <property type="match status" value="1"/>
</dbReference>
<evidence type="ECO:0000313" key="6">
    <source>
        <dbReference type="EMBL" id="GAA3675117.1"/>
    </source>
</evidence>
<dbReference type="PANTHER" id="PTHR30136:SF24">
    <property type="entry name" value="HTH-TYPE TRANSCRIPTIONAL REPRESSOR ALLR"/>
    <property type="match status" value="1"/>
</dbReference>
<name>A0ABP7C250_9MICC</name>
<dbReference type="PANTHER" id="PTHR30136">
    <property type="entry name" value="HELIX-TURN-HELIX TRANSCRIPTIONAL REGULATOR, ICLR FAMILY"/>
    <property type="match status" value="1"/>
</dbReference>
<evidence type="ECO:0000256" key="2">
    <source>
        <dbReference type="ARBA" id="ARBA00023125"/>
    </source>
</evidence>
<gene>
    <name evidence="6" type="ORF">GCM10023081_11930</name>
</gene>
<dbReference type="InterPro" id="IPR050707">
    <property type="entry name" value="HTH_MetabolicPath_Reg"/>
</dbReference>
<keyword evidence="1" id="KW-0805">Transcription regulation</keyword>
<keyword evidence="7" id="KW-1185">Reference proteome</keyword>
<dbReference type="PROSITE" id="PS51078">
    <property type="entry name" value="ICLR_ED"/>
    <property type="match status" value="1"/>
</dbReference>
<dbReference type="PROSITE" id="PS51077">
    <property type="entry name" value="HTH_ICLR"/>
    <property type="match status" value="1"/>
</dbReference>
<dbReference type="Pfam" id="PF09339">
    <property type="entry name" value="HTH_IclR"/>
    <property type="match status" value="1"/>
</dbReference>
<feature type="domain" description="HTH iclR-type" evidence="4">
    <location>
        <begin position="17"/>
        <end position="80"/>
    </location>
</feature>
<evidence type="ECO:0000259" key="5">
    <source>
        <dbReference type="PROSITE" id="PS51078"/>
    </source>
</evidence>
<dbReference type="InterPro" id="IPR014757">
    <property type="entry name" value="Tscrpt_reg_IclR_C"/>
</dbReference>
<proteinExistence type="predicted"/>
<reference evidence="7" key="1">
    <citation type="journal article" date="2019" name="Int. J. Syst. Evol. Microbiol.">
        <title>The Global Catalogue of Microorganisms (GCM) 10K type strain sequencing project: providing services to taxonomists for standard genome sequencing and annotation.</title>
        <authorList>
            <consortium name="The Broad Institute Genomics Platform"/>
            <consortium name="The Broad Institute Genome Sequencing Center for Infectious Disease"/>
            <person name="Wu L."/>
            <person name="Ma J."/>
        </authorList>
    </citation>
    <scope>NUCLEOTIDE SEQUENCE [LARGE SCALE GENOMIC DNA]</scope>
    <source>
        <strain evidence="7">JCM 30742</strain>
    </source>
</reference>
<evidence type="ECO:0000256" key="1">
    <source>
        <dbReference type="ARBA" id="ARBA00023015"/>
    </source>
</evidence>
<dbReference type="SUPFAM" id="SSF46785">
    <property type="entry name" value="Winged helix' DNA-binding domain"/>
    <property type="match status" value="1"/>
</dbReference>
<dbReference type="EMBL" id="BAABEO010000008">
    <property type="protein sequence ID" value="GAA3675117.1"/>
    <property type="molecule type" value="Genomic_DNA"/>
</dbReference>
<keyword evidence="3" id="KW-0804">Transcription</keyword>
<dbReference type="InterPro" id="IPR029016">
    <property type="entry name" value="GAF-like_dom_sf"/>
</dbReference>
<dbReference type="SUPFAM" id="SSF55781">
    <property type="entry name" value="GAF domain-like"/>
    <property type="match status" value="1"/>
</dbReference>
<dbReference type="Gene3D" id="1.10.10.10">
    <property type="entry name" value="Winged helix-like DNA-binding domain superfamily/Winged helix DNA-binding domain"/>
    <property type="match status" value="1"/>
</dbReference>
<dbReference type="RefSeq" id="WP_345149201.1">
    <property type="nucleotide sequence ID" value="NZ_BAABEO010000008.1"/>
</dbReference>
<dbReference type="Proteomes" id="UP001500752">
    <property type="component" value="Unassembled WGS sequence"/>
</dbReference>
<dbReference type="InterPro" id="IPR036390">
    <property type="entry name" value="WH_DNA-bd_sf"/>
</dbReference>
<dbReference type="Pfam" id="PF01614">
    <property type="entry name" value="IclR_C"/>
    <property type="match status" value="1"/>
</dbReference>
<dbReference type="InterPro" id="IPR036388">
    <property type="entry name" value="WH-like_DNA-bd_sf"/>
</dbReference>